<organism evidence="2 3">
    <name type="scientific">Arthrobacter jiangjiafuii</name>
    <dbReference type="NCBI Taxonomy" id="2817475"/>
    <lineage>
        <taxon>Bacteria</taxon>
        <taxon>Bacillati</taxon>
        <taxon>Actinomycetota</taxon>
        <taxon>Actinomycetes</taxon>
        <taxon>Micrococcales</taxon>
        <taxon>Micrococcaceae</taxon>
        <taxon>Arthrobacter</taxon>
    </lineage>
</organism>
<keyword evidence="3" id="KW-1185">Reference proteome</keyword>
<evidence type="ECO:0000256" key="1">
    <source>
        <dbReference type="SAM" id="MobiDB-lite"/>
    </source>
</evidence>
<dbReference type="KEGG" id="ajg:KKR91_04605"/>
<dbReference type="EMBL" id="CP076022">
    <property type="protein sequence ID" value="QWC10896.1"/>
    <property type="molecule type" value="Genomic_DNA"/>
</dbReference>
<feature type="region of interest" description="Disordered" evidence="1">
    <location>
        <begin position="72"/>
        <end position="91"/>
    </location>
</feature>
<sequence length="91" mass="9990">MIEQSRDLQADWPAERPLREFSGTYGGFYLPWEAWGVPVAEDGSPHARCCSCSWEHDAATEEEAIGSLEAHLRAAHPWGQGPQPPSGSNRG</sequence>
<dbReference type="RefSeq" id="WP_210230242.1">
    <property type="nucleotide sequence ID" value="NZ_CP076022.1"/>
</dbReference>
<reference evidence="2 3" key="1">
    <citation type="submission" date="2021-05" db="EMBL/GenBank/DDBJ databases">
        <title>Novel species in genus Arthrobacter.</title>
        <authorList>
            <person name="Zhang G."/>
        </authorList>
    </citation>
    <scope>NUCLEOTIDE SEQUENCE [LARGE SCALE GENOMIC DNA]</scope>
    <source>
        <strain evidence="3">zg-ZUI227</strain>
    </source>
</reference>
<dbReference type="AlphaFoldDB" id="A0A975R1V8"/>
<gene>
    <name evidence="2" type="ORF">KKR91_04605</name>
</gene>
<accession>A0A975R1V8</accession>
<name>A0A975R1V8_9MICC</name>
<evidence type="ECO:0000313" key="2">
    <source>
        <dbReference type="EMBL" id="QWC10896.1"/>
    </source>
</evidence>
<dbReference type="Proteomes" id="UP000676885">
    <property type="component" value="Chromosome"/>
</dbReference>
<evidence type="ECO:0000313" key="3">
    <source>
        <dbReference type="Proteomes" id="UP000676885"/>
    </source>
</evidence>
<protein>
    <submittedName>
        <fullName evidence="2">DUF1059 domain-containing protein</fullName>
    </submittedName>
</protein>
<proteinExistence type="predicted"/>